<feature type="domain" description="DUF2382" evidence="2">
    <location>
        <begin position="151"/>
        <end position="263"/>
    </location>
</feature>
<feature type="domain" description="PRC-barrel" evidence="1">
    <location>
        <begin position="16"/>
        <end position="86"/>
    </location>
</feature>
<dbReference type="Pfam" id="PF09557">
    <property type="entry name" value="DUF2382"/>
    <property type="match status" value="1"/>
</dbReference>
<dbReference type="AlphaFoldDB" id="E0U6R0"/>
<evidence type="ECO:0000259" key="1">
    <source>
        <dbReference type="Pfam" id="PF05239"/>
    </source>
</evidence>
<evidence type="ECO:0008006" key="5">
    <source>
        <dbReference type="Google" id="ProtNLM"/>
    </source>
</evidence>
<dbReference type="RefSeq" id="WP_013322924.1">
    <property type="nucleotide sequence ID" value="NC_014501.1"/>
</dbReference>
<dbReference type="Gene3D" id="3.90.50.10">
    <property type="entry name" value="Photosynthetic Reaction Center, subunit H, domain 2"/>
    <property type="match status" value="1"/>
</dbReference>
<dbReference type="PANTHER" id="PTHR38463">
    <property type="entry name" value="STRESS RESPONSE PROTEIN YSNF"/>
    <property type="match status" value="1"/>
</dbReference>
<dbReference type="InterPro" id="IPR011033">
    <property type="entry name" value="PRC_barrel-like_sf"/>
</dbReference>
<dbReference type="InterPro" id="IPR019060">
    <property type="entry name" value="DUF2382"/>
</dbReference>
<keyword evidence="4" id="KW-1185">Reference proteome</keyword>
<dbReference type="STRING" id="497965.Cyan7822_2860"/>
<sequence>MPLLKIEKYNSNYKNEIFRGNSIESFSVYESKNHEKVGTIYAILVDESGQLRYLVIDAKSWGFDKKVLLPIGRSRIDYSNQRIYALDLTKEQVKLLPEYTDDLVVDYNYEESVRSNYRTDGGQITPYDRTNYSYESEPELYGIREVDYSSINLYGERLLAEKNRQKVGEVKIGKSVITEVARVSVPVEKERAIIEHSRLSESGQTVPEYQANFGEGELYIEIFEETANIRKEAFVSGQVTVKKVVERGLVTAEEYLRREEIKIEGDANPLIEQR</sequence>
<dbReference type="InterPro" id="IPR027275">
    <property type="entry name" value="PRC-brl_dom"/>
</dbReference>
<protein>
    <recommendedName>
        <fullName evidence="5">PRC-barrel domain protein</fullName>
    </recommendedName>
</protein>
<dbReference type="Proteomes" id="UP000008206">
    <property type="component" value="Chromosome"/>
</dbReference>
<dbReference type="HOGENOM" id="CLU_079871_0_0_3"/>
<dbReference type="SUPFAM" id="SSF50346">
    <property type="entry name" value="PRC-barrel domain"/>
    <property type="match status" value="1"/>
</dbReference>
<proteinExistence type="predicted"/>
<dbReference type="InterPro" id="IPR014747">
    <property type="entry name" value="Bac_photo_RC_H_C"/>
</dbReference>
<dbReference type="KEGG" id="cyj:Cyan7822_2860"/>
<dbReference type="GO" id="GO:0030077">
    <property type="term" value="C:plasma membrane light-harvesting complex"/>
    <property type="evidence" value="ECO:0007669"/>
    <property type="project" value="InterPro"/>
</dbReference>
<evidence type="ECO:0000313" key="3">
    <source>
        <dbReference type="EMBL" id="ADN14819.1"/>
    </source>
</evidence>
<dbReference type="PANTHER" id="PTHR38463:SF1">
    <property type="entry name" value="STRESS RESPONSE PROTEIN YSNF"/>
    <property type="match status" value="1"/>
</dbReference>
<dbReference type="InterPro" id="IPR052967">
    <property type="entry name" value="Stress_Response_Assoc"/>
</dbReference>
<dbReference type="EMBL" id="CP002198">
    <property type="protein sequence ID" value="ADN14819.1"/>
    <property type="molecule type" value="Genomic_DNA"/>
</dbReference>
<dbReference type="eggNOG" id="COG3861">
    <property type="taxonomic scope" value="Bacteria"/>
</dbReference>
<dbReference type="OrthoDB" id="510842at2"/>
<reference evidence="4" key="1">
    <citation type="journal article" date="2011" name="MBio">
        <title>Novel metabolic attributes of the genus Cyanothece, comprising a group of unicellular nitrogen-fixing Cyanobacteria.</title>
        <authorList>
            <person name="Bandyopadhyay A."/>
            <person name="Elvitigala T."/>
            <person name="Welsh E."/>
            <person name="Stockel J."/>
            <person name="Liberton M."/>
            <person name="Min H."/>
            <person name="Sherman L.A."/>
            <person name="Pakrasi H.B."/>
        </authorList>
    </citation>
    <scope>NUCLEOTIDE SEQUENCE [LARGE SCALE GENOMIC DNA]</scope>
    <source>
        <strain evidence="4">PCC 7822</strain>
    </source>
</reference>
<evidence type="ECO:0000313" key="4">
    <source>
        <dbReference type="Proteomes" id="UP000008206"/>
    </source>
</evidence>
<accession>E0U6R0</accession>
<gene>
    <name evidence="3" type="ordered locus">Cyan7822_2860</name>
</gene>
<evidence type="ECO:0000259" key="2">
    <source>
        <dbReference type="Pfam" id="PF09557"/>
    </source>
</evidence>
<dbReference type="Pfam" id="PF05239">
    <property type="entry name" value="PRC"/>
    <property type="match status" value="1"/>
</dbReference>
<dbReference type="GO" id="GO:0019684">
    <property type="term" value="P:photosynthesis, light reaction"/>
    <property type="evidence" value="ECO:0007669"/>
    <property type="project" value="InterPro"/>
</dbReference>
<organism evidence="3 4">
    <name type="scientific">Gloeothece verrucosa (strain PCC 7822)</name>
    <name type="common">Cyanothece sp. (strain PCC 7822)</name>
    <dbReference type="NCBI Taxonomy" id="497965"/>
    <lineage>
        <taxon>Bacteria</taxon>
        <taxon>Bacillati</taxon>
        <taxon>Cyanobacteriota</taxon>
        <taxon>Cyanophyceae</taxon>
        <taxon>Oscillatoriophycideae</taxon>
        <taxon>Chroococcales</taxon>
        <taxon>Aphanothecaceae</taxon>
        <taxon>Gloeothece</taxon>
        <taxon>Gloeothece verrucosa</taxon>
    </lineage>
</organism>
<name>E0U6R0_GLOV7</name>